<dbReference type="Gene3D" id="3.40.50.11690">
    <property type="entry name" value="Cell division protein FtsQ/DivIB"/>
    <property type="match status" value="1"/>
</dbReference>
<evidence type="ECO:0000256" key="1">
    <source>
        <dbReference type="ARBA" id="ARBA00004370"/>
    </source>
</evidence>
<dbReference type="Proteomes" id="UP000736856">
    <property type="component" value="Unassembled WGS sequence"/>
</dbReference>
<dbReference type="AlphaFoldDB" id="A0A937AKH8"/>
<dbReference type="GO" id="GO:0090529">
    <property type="term" value="P:cell septum assembly"/>
    <property type="evidence" value="ECO:0007669"/>
    <property type="project" value="InterPro"/>
</dbReference>
<dbReference type="PANTHER" id="PTHR35851:SF1">
    <property type="entry name" value="CELL DIVISION PROTEIN FTSQ"/>
    <property type="match status" value="1"/>
</dbReference>
<feature type="domain" description="POTRA" evidence="10">
    <location>
        <begin position="86"/>
        <end position="154"/>
    </location>
</feature>
<proteinExistence type="inferred from homology"/>
<keyword evidence="7 9" id="KW-0472">Membrane</keyword>
<dbReference type="Gene3D" id="3.10.20.310">
    <property type="entry name" value="membrane protein fhac"/>
    <property type="match status" value="1"/>
</dbReference>
<evidence type="ECO:0000256" key="6">
    <source>
        <dbReference type="ARBA" id="ARBA00022989"/>
    </source>
</evidence>
<dbReference type="Pfam" id="PF08478">
    <property type="entry name" value="POTRA_1"/>
    <property type="match status" value="1"/>
</dbReference>
<sequence>MSALSRRDYFTIDQAFLFSVGMSLSIGCYSGLGDMKTFLNFCFFLEKMFPPYCGVIATILFFLVVGISGLFIGGKTHSVLDSIPGFSIKNIRIIGNAKTSEKDIFHRLDLNKDTSLIIFDAIQVQKKLLQLPWIAQAEIRKVYPDTIEIRLKECSPYAIWQHNANFFLIDQNGKIIDLARNEQFAHLPTLIGLGANKEIQSFEQIMAFSEIAKRVKAYSWIAGRRWDLHLKNGIIVNLPEEKFRIALFKILDLQDKYHILERDISVIDMRIPDRITIRLTTGSFIDRREIIDWRTKALIRGSQ</sequence>
<keyword evidence="4 9" id="KW-0132">Cell division</keyword>
<dbReference type="GO" id="GO:0005886">
    <property type="term" value="C:plasma membrane"/>
    <property type="evidence" value="ECO:0007669"/>
    <property type="project" value="UniProtKB-SubCell"/>
</dbReference>
<dbReference type="InterPro" id="IPR005548">
    <property type="entry name" value="Cell_div_FtsQ/DivIB_C"/>
</dbReference>
<evidence type="ECO:0000256" key="3">
    <source>
        <dbReference type="ARBA" id="ARBA00022519"/>
    </source>
</evidence>
<dbReference type="InterPro" id="IPR026579">
    <property type="entry name" value="FtsQ"/>
</dbReference>
<dbReference type="InterPro" id="IPR034746">
    <property type="entry name" value="POTRA"/>
</dbReference>
<keyword evidence="6 9" id="KW-1133">Transmembrane helix</keyword>
<evidence type="ECO:0000259" key="10">
    <source>
        <dbReference type="PROSITE" id="PS51779"/>
    </source>
</evidence>
<comment type="subcellular location">
    <subcellularLocation>
        <location evidence="9">Cell inner membrane</location>
        <topology evidence="9">Single-pass type II membrane protein</topology>
    </subcellularLocation>
    <subcellularLocation>
        <location evidence="1">Membrane</location>
    </subcellularLocation>
    <text evidence="9">Localizes to the division septum.</text>
</comment>
<dbReference type="GO" id="GO:0043093">
    <property type="term" value="P:FtsZ-dependent cytokinesis"/>
    <property type="evidence" value="ECO:0007669"/>
    <property type="project" value="UniProtKB-UniRule"/>
</dbReference>
<feature type="transmembrane region" description="Helical" evidence="9">
    <location>
        <begin position="52"/>
        <end position="72"/>
    </location>
</feature>
<keyword evidence="8 9" id="KW-0131">Cell cycle</keyword>
<dbReference type="PROSITE" id="PS51257">
    <property type="entry name" value="PROKAR_LIPOPROTEIN"/>
    <property type="match status" value="1"/>
</dbReference>
<reference evidence="11" key="1">
    <citation type="submission" date="2019-02" db="EMBL/GenBank/DDBJ databases">
        <title>A novel Candidatus Liberibacter species associated with the New Zealand native fuchsia psyllid, Ctenarytaina fuchsiae.</title>
        <authorList>
            <person name="Thompson S.M."/>
            <person name="Jorgensen N."/>
            <person name="David C."/>
            <person name="Bulman S.R."/>
            <person name="Smith G.R."/>
        </authorList>
    </citation>
    <scope>NUCLEOTIDE SEQUENCE</scope>
    <source>
        <strain evidence="11">Oxford</strain>
    </source>
</reference>
<comment type="caution">
    <text evidence="9">Lacks conserved residue(s) required for the propagation of feature annotation.</text>
</comment>
<evidence type="ECO:0000256" key="7">
    <source>
        <dbReference type="ARBA" id="ARBA00023136"/>
    </source>
</evidence>
<keyword evidence="3 9" id="KW-0997">Cell inner membrane</keyword>
<keyword evidence="2 9" id="KW-1003">Cell membrane</keyword>
<evidence type="ECO:0000256" key="4">
    <source>
        <dbReference type="ARBA" id="ARBA00022618"/>
    </source>
</evidence>
<comment type="caution">
    <text evidence="11">The sequence shown here is derived from an EMBL/GenBank/DDBJ whole genome shotgun (WGS) entry which is preliminary data.</text>
</comment>
<protein>
    <recommendedName>
        <fullName evidence="9">Cell division protein FtsQ</fullName>
    </recommendedName>
</protein>
<dbReference type="PANTHER" id="PTHR35851">
    <property type="entry name" value="CELL DIVISION PROTEIN FTSQ"/>
    <property type="match status" value="1"/>
</dbReference>
<comment type="similarity">
    <text evidence="9">Belongs to the FtsQ/DivIB family. FtsQ subfamily.</text>
</comment>
<dbReference type="Pfam" id="PF03799">
    <property type="entry name" value="FtsQ_DivIB_C"/>
    <property type="match status" value="1"/>
</dbReference>
<dbReference type="PROSITE" id="PS51779">
    <property type="entry name" value="POTRA"/>
    <property type="match status" value="1"/>
</dbReference>
<dbReference type="InterPro" id="IPR013685">
    <property type="entry name" value="POTRA_FtsQ_type"/>
</dbReference>
<dbReference type="EMBL" id="SEOL01000006">
    <property type="protein sequence ID" value="MBL0849121.1"/>
    <property type="molecule type" value="Genomic_DNA"/>
</dbReference>
<evidence type="ECO:0000313" key="12">
    <source>
        <dbReference type="Proteomes" id="UP000736856"/>
    </source>
</evidence>
<evidence type="ECO:0000313" key="11">
    <source>
        <dbReference type="EMBL" id="MBL0849121.1"/>
    </source>
</evidence>
<dbReference type="HAMAP" id="MF_00911">
    <property type="entry name" value="FtsQ_subfam"/>
    <property type="match status" value="1"/>
</dbReference>
<organism evidence="11 12">
    <name type="scientific">Candidatus Liberibacter ctenarytainae</name>
    <dbReference type="NCBI Taxonomy" id="2020335"/>
    <lineage>
        <taxon>Bacteria</taxon>
        <taxon>Pseudomonadati</taxon>
        <taxon>Pseudomonadota</taxon>
        <taxon>Alphaproteobacteria</taxon>
        <taxon>Hyphomicrobiales</taxon>
        <taxon>Rhizobiaceae</taxon>
        <taxon>Liberibacter</taxon>
    </lineage>
</organism>
<evidence type="ECO:0000256" key="5">
    <source>
        <dbReference type="ARBA" id="ARBA00022692"/>
    </source>
</evidence>
<evidence type="ECO:0000256" key="8">
    <source>
        <dbReference type="ARBA" id="ARBA00023306"/>
    </source>
</evidence>
<dbReference type="InterPro" id="IPR045335">
    <property type="entry name" value="FtsQ_C_sf"/>
</dbReference>
<comment type="function">
    <text evidence="9">Essential cell division protein.</text>
</comment>
<evidence type="ECO:0000256" key="9">
    <source>
        <dbReference type="HAMAP-Rule" id="MF_00911"/>
    </source>
</evidence>
<keyword evidence="5 9" id="KW-0812">Transmembrane</keyword>
<gene>
    <name evidence="9" type="primary">ftsQ</name>
    <name evidence="11" type="ORF">EU981_03460</name>
</gene>
<evidence type="ECO:0000256" key="2">
    <source>
        <dbReference type="ARBA" id="ARBA00022475"/>
    </source>
</evidence>
<name>A0A937AKH8_9HYPH</name>
<dbReference type="GO" id="GO:0032153">
    <property type="term" value="C:cell division site"/>
    <property type="evidence" value="ECO:0007669"/>
    <property type="project" value="UniProtKB-UniRule"/>
</dbReference>
<accession>A0A937AKH8</accession>
<feature type="transmembrane region" description="Helical" evidence="9">
    <location>
        <begin position="12"/>
        <end position="32"/>
    </location>
</feature>